<evidence type="ECO:0000313" key="3">
    <source>
        <dbReference type="Proteomes" id="UP001193035"/>
    </source>
</evidence>
<sequence>MPVPHVVTLVGHFSVPPAHADAFRENCRAMVRLRGKEPGHLASAHGFGADGAAVSREDYVSAEAVRKHMELGSQISQSTRELVEITGAEVHGPAEEIEKLRDLFQGMPVRFFVTEYGFWE</sequence>
<evidence type="ECO:0000259" key="1">
    <source>
        <dbReference type="Pfam" id="PF03992"/>
    </source>
</evidence>
<accession>A0ABY2X4X1</accession>
<dbReference type="SUPFAM" id="SSF54909">
    <property type="entry name" value="Dimeric alpha+beta barrel"/>
    <property type="match status" value="1"/>
</dbReference>
<comment type="caution">
    <text evidence="2">The sequence shown here is derived from an EMBL/GenBank/DDBJ whole genome shotgun (WGS) entry which is preliminary data.</text>
</comment>
<name>A0ABY2X4X1_9RHOB</name>
<feature type="domain" description="ABM" evidence="1">
    <location>
        <begin position="7"/>
        <end position="69"/>
    </location>
</feature>
<keyword evidence="3" id="KW-1185">Reference proteome</keyword>
<proteinExistence type="predicted"/>
<dbReference type="InterPro" id="IPR011008">
    <property type="entry name" value="Dimeric_a/b-barrel"/>
</dbReference>
<dbReference type="RefSeq" id="WP_138840190.1">
    <property type="nucleotide sequence ID" value="NZ_VCPD01000001.1"/>
</dbReference>
<dbReference type="Pfam" id="PF03992">
    <property type="entry name" value="ABM"/>
    <property type="match status" value="1"/>
</dbReference>
<dbReference type="EMBL" id="VCPD01000001">
    <property type="protein sequence ID" value="TMV10133.1"/>
    <property type="molecule type" value="Genomic_DNA"/>
</dbReference>
<dbReference type="Proteomes" id="UP001193035">
    <property type="component" value="Unassembled WGS sequence"/>
</dbReference>
<reference evidence="2 3" key="1">
    <citation type="submission" date="2019-05" db="EMBL/GenBank/DDBJ databases">
        <title>Ruegeria sp. nov., isolated from tidal flat.</title>
        <authorList>
            <person name="Kim W."/>
        </authorList>
    </citation>
    <scope>NUCLEOTIDE SEQUENCE [LARGE SCALE GENOMIC DNA]</scope>
    <source>
        <strain evidence="2 3">CAU 1488</strain>
    </source>
</reference>
<organism evidence="2 3">
    <name type="scientific">Ruegeria sediminis</name>
    <dbReference type="NCBI Taxonomy" id="2583820"/>
    <lineage>
        <taxon>Bacteria</taxon>
        <taxon>Pseudomonadati</taxon>
        <taxon>Pseudomonadota</taxon>
        <taxon>Alphaproteobacteria</taxon>
        <taxon>Rhodobacterales</taxon>
        <taxon>Roseobacteraceae</taxon>
        <taxon>Ruegeria</taxon>
    </lineage>
</organism>
<dbReference type="InterPro" id="IPR007138">
    <property type="entry name" value="ABM_dom"/>
</dbReference>
<gene>
    <name evidence="2" type="ORF">FGK63_03475</name>
</gene>
<evidence type="ECO:0000313" key="2">
    <source>
        <dbReference type="EMBL" id="TMV10133.1"/>
    </source>
</evidence>
<protein>
    <recommendedName>
        <fullName evidence="1">ABM domain-containing protein</fullName>
    </recommendedName>
</protein>